<dbReference type="InterPro" id="IPR052718">
    <property type="entry name" value="NmrA-type_oxidoreductase"/>
</dbReference>
<evidence type="ECO:0000313" key="1">
    <source>
        <dbReference type="EMBL" id="KAK8173380.1"/>
    </source>
</evidence>
<dbReference type="SUPFAM" id="SSF51735">
    <property type="entry name" value="NAD(P)-binding Rossmann-fold domains"/>
    <property type="match status" value="1"/>
</dbReference>
<accession>A0ABR1XYI1</accession>
<name>A0ABR1XYI1_9PEZI</name>
<dbReference type="Gene3D" id="3.40.50.720">
    <property type="entry name" value="NAD(P)-binding Rossmann-like Domain"/>
    <property type="match status" value="1"/>
</dbReference>
<dbReference type="InterPro" id="IPR036291">
    <property type="entry name" value="NAD(P)-bd_dom_sf"/>
</dbReference>
<dbReference type="PANTHER" id="PTHR47129">
    <property type="entry name" value="QUINONE OXIDOREDUCTASE 2"/>
    <property type="match status" value="1"/>
</dbReference>
<gene>
    <name evidence="1" type="ORF">IWX90DRAFT_139510</name>
</gene>
<organism evidence="1 2">
    <name type="scientific">Phyllosticta citrichinensis</name>
    <dbReference type="NCBI Taxonomy" id="1130410"/>
    <lineage>
        <taxon>Eukaryota</taxon>
        <taxon>Fungi</taxon>
        <taxon>Dikarya</taxon>
        <taxon>Ascomycota</taxon>
        <taxon>Pezizomycotina</taxon>
        <taxon>Dothideomycetes</taxon>
        <taxon>Dothideomycetes incertae sedis</taxon>
        <taxon>Botryosphaeriales</taxon>
        <taxon>Phyllostictaceae</taxon>
        <taxon>Phyllosticta</taxon>
    </lineage>
</organism>
<dbReference type="PANTHER" id="PTHR47129:SF1">
    <property type="entry name" value="NMRA-LIKE DOMAIN-CONTAINING PROTEIN"/>
    <property type="match status" value="1"/>
</dbReference>
<dbReference type="Gene3D" id="3.90.25.10">
    <property type="entry name" value="UDP-galactose 4-epimerase, domain 1"/>
    <property type="match status" value="1"/>
</dbReference>
<comment type="caution">
    <text evidence="1">The sequence shown here is derived from an EMBL/GenBank/DDBJ whole genome shotgun (WGS) entry which is preliminary data.</text>
</comment>
<reference evidence="1 2" key="1">
    <citation type="journal article" date="2022" name="G3 (Bethesda)">
        <title>Enemy or ally: a genomic approach to elucidate the lifestyle of Phyllosticta citrichinaensis.</title>
        <authorList>
            <person name="Buijs V.A."/>
            <person name="Groenewald J.Z."/>
            <person name="Haridas S."/>
            <person name="LaButti K.M."/>
            <person name="Lipzen A."/>
            <person name="Martin F.M."/>
            <person name="Barry K."/>
            <person name="Grigoriev I.V."/>
            <person name="Crous P.W."/>
            <person name="Seidl M.F."/>
        </authorList>
    </citation>
    <scope>NUCLEOTIDE SEQUENCE [LARGE SCALE GENOMIC DNA]</scope>
    <source>
        <strain evidence="1 2">CBS 129764</strain>
    </source>
</reference>
<dbReference type="EMBL" id="JBBWUH010000003">
    <property type="protein sequence ID" value="KAK8173380.1"/>
    <property type="molecule type" value="Genomic_DNA"/>
</dbReference>
<sequence>MGGSRVEQQHAAVSAAIMANIEHLVLISVIGADKDFSSASVAQESKAIEHRLQNEALHWTVLRDSQYSETISDASGPRALQMKMCLCNIGDGQVGFVCREDRAACAAVILKDPEIHRQRIYHLTGPELLSIRDVLEILEDLEGLERGAIRYGKVTDDQMADFLEKFGIPRQRELPGSSYCGLFTYP</sequence>
<evidence type="ECO:0008006" key="3">
    <source>
        <dbReference type="Google" id="ProtNLM"/>
    </source>
</evidence>
<evidence type="ECO:0000313" key="2">
    <source>
        <dbReference type="Proteomes" id="UP001456524"/>
    </source>
</evidence>
<protein>
    <recommendedName>
        <fullName evidence="3">NAD(P)-binding domain-containing protein</fullName>
    </recommendedName>
</protein>
<dbReference type="Proteomes" id="UP001456524">
    <property type="component" value="Unassembled WGS sequence"/>
</dbReference>
<proteinExistence type="predicted"/>
<keyword evidence="2" id="KW-1185">Reference proteome</keyword>